<dbReference type="STRING" id="361077.A0A151ZDZ0"/>
<dbReference type="Pfam" id="PF00109">
    <property type="entry name" value="ketoacyl-synt"/>
    <property type="match status" value="1"/>
</dbReference>
<dbReference type="InterPro" id="IPR020841">
    <property type="entry name" value="PKS_Beta-ketoAc_synthase_dom"/>
</dbReference>
<dbReference type="GO" id="GO:0006633">
    <property type="term" value="P:fatty acid biosynthetic process"/>
    <property type="evidence" value="ECO:0007669"/>
    <property type="project" value="InterPro"/>
</dbReference>
<dbReference type="GO" id="GO:0005739">
    <property type="term" value="C:mitochondrion"/>
    <property type="evidence" value="ECO:0007669"/>
    <property type="project" value="TreeGrafter"/>
</dbReference>
<dbReference type="InParanoid" id="A0A151ZDZ0"/>
<dbReference type="InterPro" id="IPR014031">
    <property type="entry name" value="Ketoacyl_synth_C"/>
</dbReference>
<dbReference type="InterPro" id="IPR014030">
    <property type="entry name" value="Ketoacyl_synth_N"/>
</dbReference>
<comment type="similarity">
    <text evidence="1 4">Belongs to the thiolase-like superfamily. Beta-ketoacyl-ACP synthases family.</text>
</comment>
<evidence type="ECO:0000256" key="3">
    <source>
        <dbReference type="ARBA" id="ARBA00022679"/>
    </source>
</evidence>
<dbReference type="Gene3D" id="3.40.47.10">
    <property type="match status" value="1"/>
</dbReference>
<gene>
    <name evidence="6" type="ORF">DLAC_07002</name>
</gene>
<proteinExistence type="inferred from homology"/>
<keyword evidence="3 4" id="KW-0808">Transferase</keyword>
<evidence type="ECO:0000259" key="5">
    <source>
        <dbReference type="PROSITE" id="PS52004"/>
    </source>
</evidence>
<dbReference type="SMART" id="SM00825">
    <property type="entry name" value="PKS_KS"/>
    <property type="match status" value="1"/>
</dbReference>
<dbReference type="FunCoup" id="A0A151ZDZ0">
    <property type="interactions" value="365"/>
</dbReference>
<protein>
    <recommendedName>
        <fullName evidence="2">beta-ketoacyl-[acyl-carrier-protein] synthase I</fullName>
        <ecNumber evidence="2">2.3.1.41</ecNumber>
    </recommendedName>
</protein>
<keyword evidence="7" id="KW-1185">Reference proteome</keyword>
<dbReference type="PROSITE" id="PS00606">
    <property type="entry name" value="KS3_1"/>
    <property type="match status" value="1"/>
</dbReference>
<dbReference type="EMBL" id="LODT01000031">
    <property type="protein sequence ID" value="KYQ92161.1"/>
    <property type="molecule type" value="Genomic_DNA"/>
</dbReference>
<organism evidence="6 7">
    <name type="scientific">Tieghemostelium lacteum</name>
    <name type="common">Slime mold</name>
    <name type="synonym">Dictyostelium lacteum</name>
    <dbReference type="NCBI Taxonomy" id="361077"/>
    <lineage>
        <taxon>Eukaryota</taxon>
        <taxon>Amoebozoa</taxon>
        <taxon>Evosea</taxon>
        <taxon>Eumycetozoa</taxon>
        <taxon>Dictyostelia</taxon>
        <taxon>Dictyosteliales</taxon>
        <taxon>Raperosteliaceae</taxon>
        <taxon>Tieghemostelium</taxon>
    </lineage>
</organism>
<dbReference type="OMA" id="DVMVCGA"/>
<dbReference type="NCBIfam" id="NF005589">
    <property type="entry name" value="PRK07314.1"/>
    <property type="match status" value="1"/>
</dbReference>
<dbReference type="InterPro" id="IPR018201">
    <property type="entry name" value="Ketoacyl_synth_AS"/>
</dbReference>
<evidence type="ECO:0000313" key="7">
    <source>
        <dbReference type="Proteomes" id="UP000076078"/>
    </source>
</evidence>
<dbReference type="SUPFAM" id="SSF53901">
    <property type="entry name" value="Thiolase-like"/>
    <property type="match status" value="2"/>
</dbReference>
<dbReference type="Proteomes" id="UP000076078">
    <property type="component" value="Unassembled WGS sequence"/>
</dbReference>
<dbReference type="AlphaFoldDB" id="A0A151ZDZ0"/>
<dbReference type="FunFam" id="3.40.47.10:FF:000018">
    <property type="entry name" value="3-oxoacyl-[acyl-carrier-protein] synthase 2"/>
    <property type="match status" value="1"/>
</dbReference>
<dbReference type="InterPro" id="IPR000794">
    <property type="entry name" value="Beta-ketoacyl_synthase"/>
</dbReference>
<evidence type="ECO:0000256" key="1">
    <source>
        <dbReference type="ARBA" id="ARBA00008467"/>
    </source>
</evidence>
<dbReference type="PROSITE" id="PS52004">
    <property type="entry name" value="KS3_2"/>
    <property type="match status" value="1"/>
</dbReference>
<sequence length="471" mass="51489">MKKSKCHLSSNPTHAQMIKFYSKTNVKILYNTYRYYSNQTSRGNNLIQKRRVVVSGMGLVTPLGIGIENNWKSLLSGQSGIKDIDFKDFPIKLPVKVAGQVDKEQFQLSASKDVPIEYKLASSDFIKYAIVAAQEAISDSSLNFKEMDTSKQERYGVYIGSGIGAFDDITLTNSRLNQQPSLSKVSAYFIPRILINEVSGIISMIHQLKGPNLSLSTACATGAHAIGESMRKIQYGDSDIMVCGGTEACLNPLAVLGFHRMNALSTKSNQSKPFDKDRDGFVMGEGAGILVLEELEHALNRNAKIYCEITGYGATGDAFHISSPDKEGKGALRSMQLALKEANIQSPLEIDYINAHATSTPLGDQIEQNTVVKLYESFGVTNQNHKITMTSNKGNMGHLLGAAGSVESIYSILSLWNNLIPPTLNLNEPSPNLNINLVQNQPLQKTISHVLKNSYGFGGTNASLVFSKYIS</sequence>
<comment type="caution">
    <text evidence="6">The sequence shown here is derived from an EMBL/GenBank/DDBJ whole genome shotgun (WGS) entry which is preliminary data.</text>
</comment>
<feature type="domain" description="Ketosynthase family 3 (KS3)" evidence="5">
    <location>
        <begin position="49"/>
        <end position="468"/>
    </location>
</feature>
<dbReference type="PANTHER" id="PTHR11712">
    <property type="entry name" value="POLYKETIDE SYNTHASE-RELATED"/>
    <property type="match status" value="1"/>
</dbReference>
<dbReference type="EC" id="2.3.1.41" evidence="2"/>
<dbReference type="OrthoDB" id="5334845at2759"/>
<dbReference type="Pfam" id="PF02801">
    <property type="entry name" value="Ketoacyl-synt_C"/>
    <property type="match status" value="1"/>
</dbReference>
<name>A0A151ZDZ0_TIELA</name>
<evidence type="ECO:0000256" key="4">
    <source>
        <dbReference type="RuleBase" id="RU003694"/>
    </source>
</evidence>
<dbReference type="CDD" id="cd00834">
    <property type="entry name" value="KAS_I_II"/>
    <property type="match status" value="1"/>
</dbReference>
<accession>A0A151ZDZ0</accession>
<dbReference type="InterPro" id="IPR016039">
    <property type="entry name" value="Thiolase-like"/>
</dbReference>
<evidence type="ECO:0000256" key="2">
    <source>
        <dbReference type="ARBA" id="ARBA00013191"/>
    </source>
</evidence>
<dbReference type="PANTHER" id="PTHR11712:SF336">
    <property type="entry name" value="3-OXOACYL-[ACYL-CARRIER-PROTEIN] SYNTHASE, MITOCHONDRIAL"/>
    <property type="match status" value="1"/>
</dbReference>
<reference evidence="6 7" key="1">
    <citation type="submission" date="2015-12" db="EMBL/GenBank/DDBJ databases">
        <title>Dictyostelia acquired genes for synthesis and detection of signals that induce cell-type specialization by lateral gene transfer from prokaryotes.</title>
        <authorList>
            <person name="Gloeckner G."/>
            <person name="Schaap P."/>
        </authorList>
    </citation>
    <scope>NUCLEOTIDE SEQUENCE [LARGE SCALE GENOMIC DNA]</scope>
    <source>
        <strain evidence="6 7">TK</strain>
    </source>
</reference>
<evidence type="ECO:0000313" key="6">
    <source>
        <dbReference type="EMBL" id="KYQ92161.1"/>
    </source>
</evidence>
<dbReference type="GO" id="GO:0004315">
    <property type="term" value="F:3-oxoacyl-[acyl-carrier-protein] synthase activity"/>
    <property type="evidence" value="ECO:0007669"/>
    <property type="project" value="UniProtKB-EC"/>
</dbReference>